<dbReference type="PANTHER" id="PTHR11851:SF49">
    <property type="entry name" value="MITOCHONDRIAL-PROCESSING PEPTIDASE SUBUNIT ALPHA"/>
    <property type="match status" value="1"/>
</dbReference>
<feature type="signal peptide" evidence="4">
    <location>
        <begin position="1"/>
        <end position="33"/>
    </location>
</feature>
<keyword evidence="7" id="KW-1185">Reference proteome</keyword>
<name>A0A8B6XCC3_9BURK</name>
<organism evidence="7 8">
    <name type="scientific">Derxia gummosa DSM 723</name>
    <dbReference type="NCBI Taxonomy" id="1121388"/>
    <lineage>
        <taxon>Bacteria</taxon>
        <taxon>Pseudomonadati</taxon>
        <taxon>Pseudomonadota</taxon>
        <taxon>Betaproteobacteria</taxon>
        <taxon>Burkholderiales</taxon>
        <taxon>Alcaligenaceae</taxon>
        <taxon>Derxia</taxon>
    </lineage>
</organism>
<feature type="domain" description="Peptidase M16 N-terminal" evidence="5">
    <location>
        <begin position="61"/>
        <end position="206"/>
    </location>
</feature>
<feature type="chain" id="PRO_5034160874" evidence="4">
    <location>
        <begin position="34"/>
        <end position="922"/>
    </location>
</feature>
<feature type="domain" description="Peptidase M16 C-terminal" evidence="6">
    <location>
        <begin position="214"/>
        <end position="389"/>
    </location>
</feature>
<dbReference type="InterPro" id="IPR011249">
    <property type="entry name" value="Metalloenz_LuxS/M16"/>
</dbReference>
<reference evidence="8" key="2">
    <citation type="submission" date="2025-08" db="UniProtKB">
        <authorList>
            <consortium name="RefSeq"/>
        </authorList>
    </citation>
    <scope>IDENTIFICATION</scope>
</reference>
<dbReference type="Proteomes" id="UP000675920">
    <property type="component" value="Unplaced"/>
</dbReference>
<sequence length="922" mass="101098">MSFRPAPRLRVIALAVAVSLVPALGLAPAPAFAAGQTVPGATQVRSLEGITEYRLPNGLQVLLMPDASKPTTTVNLTIRVGSRNESYGETGMAHLLEHLMFKGSTHYANPGAEFIKRGMRYNGSTWFDRTNYFASFAADDGNLDWYLGWLSDALVNSFIAKRDLDSEMTVVRNEMEMGENSPANILEEKVLSTAYDWHNYGKSTIGARADVENVNIPHLQGFYRRYYQPDNATLIVSGKFDSARTLARISRSFGVIPKPKRTLEPTWTLDPTQDGERSVTLRRAGDTPILMAGYHVPAGSSPDFAAVELAATILGGPSLRLHRALVETDLAAETDEGVYSLAEPGYALFSATLKSDQKPEAARDALLATIEGVRSQPFTAEELERARNQWLRSFERLTADPERVGVELSEFVALGDWRLAFWRRDGIRNAKLVDVQRVAEQYFVQSNRTLGQFVPTTEPQRAPAPARVDVAAELKDYKGDAGVAAGEAFDPSPANIGARTEFTTIAVGDGAPMKLALLDKRTRGQKAVVTIGLRFGDEKSLFGQDVPAATLGMLLGRGTARLTREQLAAEFEKLKASWKVSATSEGAVFTLQVERANLQPALALAAEVLRSPRFDQAEFDQARGAAIAGLEAARNDPEARLSERLEREGNPYPKGDVRYAMSTDESLAELKAARLDDARAFHQKFFGASSSVVAAVGDFDRAELKAQLGQLFGDWKSATPYSRVSRPVYDVQPSDFRIDLKDKQNAVLMAQLQLPLAETDREYQALRLATFMLGTGDGSRLWDRIREKEGLSYGVAAFMAGGQFEPHATWGAQAIFAPQNTARVRKAFDEEVERARRDGFTPQELQRAKAAIRQAAALSRAQDGSLAGVLVSLEERDLRPDYLDRVQTLRDGITLDEVNAALRKSIELKRLVIGVAGSLPPQ</sequence>
<dbReference type="GO" id="GO:0004222">
    <property type="term" value="F:metalloendopeptidase activity"/>
    <property type="evidence" value="ECO:0007669"/>
    <property type="project" value="InterPro"/>
</dbReference>
<dbReference type="OrthoDB" id="9811314at2"/>
<reference evidence="8" key="1">
    <citation type="journal article" date="1992" name="Proc. Natl. Acad. Sci. U.S.A.">
        <title>An unusual active site identified in a family of zinc metalloendopeptidases.</title>
        <authorList>
            <person name="Becker A.B."/>
            <person name="Roth R.A."/>
        </authorList>
    </citation>
    <scope>NUCLEOTIDE SEQUENCE</scope>
</reference>
<dbReference type="InterPro" id="IPR001431">
    <property type="entry name" value="Pept_M16_Zn_BS"/>
</dbReference>
<dbReference type="Gene3D" id="3.30.830.10">
    <property type="entry name" value="Metalloenzyme, LuxS/M16 peptidase-like"/>
    <property type="match status" value="4"/>
</dbReference>
<feature type="domain" description="Peptidase M16 N-terminal" evidence="5">
    <location>
        <begin position="557"/>
        <end position="647"/>
    </location>
</feature>
<dbReference type="PANTHER" id="PTHR11851">
    <property type="entry name" value="METALLOPROTEASE"/>
    <property type="match status" value="1"/>
</dbReference>
<accession>A0A8B6XCC3</accession>
<dbReference type="PROSITE" id="PS00143">
    <property type="entry name" value="INSULINASE"/>
    <property type="match status" value="1"/>
</dbReference>
<dbReference type="AlphaFoldDB" id="A0A8B6XCC3"/>
<feature type="domain" description="Peptidase M16 C-terminal" evidence="6">
    <location>
        <begin position="675"/>
        <end position="851"/>
    </location>
</feature>
<evidence type="ECO:0000256" key="2">
    <source>
        <dbReference type="ARBA" id="ARBA00007261"/>
    </source>
</evidence>
<dbReference type="InterPro" id="IPR007863">
    <property type="entry name" value="Peptidase_M16_C"/>
</dbReference>
<evidence type="ECO:0000256" key="4">
    <source>
        <dbReference type="SAM" id="SignalP"/>
    </source>
</evidence>
<dbReference type="SUPFAM" id="SSF63411">
    <property type="entry name" value="LuxS/MPP-like metallohydrolase"/>
    <property type="match status" value="4"/>
</dbReference>
<proteinExistence type="inferred from homology"/>
<comment type="similarity">
    <text evidence="2 3">Belongs to the peptidase M16 family.</text>
</comment>
<evidence type="ECO:0000313" key="8">
    <source>
        <dbReference type="RefSeq" id="WP_139826116.1"/>
    </source>
</evidence>
<evidence type="ECO:0000256" key="3">
    <source>
        <dbReference type="RuleBase" id="RU004447"/>
    </source>
</evidence>
<dbReference type="RefSeq" id="WP_139826116.1">
    <property type="nucleotide sequence ID" value="NZ_AXWS01000007.1"/>
</dbReference>
<dbReference type="InterPro" id="IPR011765">
    <property type="entry name" value="Pept_M16_N"/>
</dbReference>
<dbReference type="Pfam" id="PF05193">
    <property type="entry name" value="Peptidase_M16_C"/>
    <property type="match status" value="2"/>
</dbReference>
<comment type="cofactor">
    <cofactor evidence="1">
        <name>Zn(2+)</name>
        <dbReference type="ChEBI" id="CHEBI:29105"/>
    </cofactor>
</comment>
<dbReference type="Pfam" id="PF00675">
    <property type="entry name" value="Peptidase_M16"/>
    <property type="match status" value="2"/>
</dbReference>
<evidence type="ECO:0000259" key="5">
    <source>
        <dbReference type="Pfam" id="PF00675"/>
    </source>
</evidence>
<dbReference type="InterPro" id="IPR050361">
    <property type="entry name" value="MPP/UQCRC_Complex"/>
</dbReference>
<dbReference type="GO" id="GO:0006508">
    <property type="term" value="P:proteolysis"/>
    <property type="evidence" value="ECO:0007669"/>
    <property type="project" value="InterPro"/>
</dbReference>
<evidence type="ECO:0000259" key="6">
    <source>
        <dbReference type="Pfam" id="PF05193"/>
    </source>
</evidence>
<protein>
    <submittedName>
        <fullName evidence="8">M16 family metallopeptidase</fullName>
    </submittedName>
</protein>
<evidence type="ECO:0000313" key="7">
    <source>
        <dbReference type="Proteomes" id="UP000675920"/>
    </source>
</evidence>
<keyword evidence="4" id="KW-0732">Signal</keyword>
<evidence type="ECO:0000256" key="1">
    <source>
        <dbReference type="ARBA" id="ARBA00001947"/>
    </source>
</evidence>
<dbReference type="GO" id="GO:0046872">
    <property type="term" value="F:metal ion binding"/>
    <property type="evidence" value="ECO:0007669"/>
    <property type="project" value="InterPro"/>
</dbReference>